<dbReference type="CDD" id="cd01948">
    <property type="entry name" value="EAL"/>
    <property type="match status" value="1"/>
</dbReference>
<dbReference type="PROSITE" id="PS50112">
    <property type="entry name" value="PAS"/>
    <property type="match status" value="1"/>
</dbReference>
<dbReference type="AlphaFoldDB" id="A0A1H3CQ98"/>
<dbReference type="InterPro" id="IPR000014">
    <property type="entry name" value="PAS"/>
</dbReference>
<dbReference type="InterPro" id="IPR043128">
    <property type="entry name" value="Rev_trsase/Diguanyl_cyclase"/>
</dbReference>
<dbReference type="PROSITE" id="PS50113">
    <property type="entry name" value="PAC"/>
    <property type="match status" value="1"/>
</dbReference>
<evidence type="ECO:0000259" key="1">
    <source>
        <dbReference type="PROSITE" id="PS50112"/>
    </source>
</evidence>
<feature type="domain" description="PAS" evidence="1">
    <location>
        <begin position="149"/>
        <end position="220"/>
    </location>
</feature>
<dbReference type="Proteomes" id="UP000198672">
    <property type="component" value="Unassembled WGS sequence"/>
</dbReference>
<dbReference type="InterPro" id="IPR000700">
    <property type="entry name" value="PAS-assoc_C"/>
</dbReference>
<name>A0A1H3CQ98_ALLWA</name>
<dbReference type="SUPFAM" id="SSF141868">
    <property type="entry name" value="EAL domain-like"/>
    <property type="match status" value="1"/>
</dbReference>
<dbReference type="SMART" id="SM00267">
    <property type="entry name" value="GGDEF"/>
    <property type="match status" value="1"/>
</dbReference>
<dbReference type="STRING" id="61595.SAMN05421644_10681"/>
<dbReference type="InterPro" id="IPR035965">
    <property type="entry name" value="PAS-like_dom_sf"/>
</dbReference>
<dbReference type="PROSITE" id="PS50883">
    <property type="entry name" value="EAL"/>
    <property type="match status" value="1"/>
</dbReference>
<dbReference type="NCBIfam" id="TIGR00254">
    <property type="entry name" value="GGDEF"/>
    <property type="match status" value="1"/>
</dbReference>
<dbReference type="Pfam" id="PF08448">
    <property type="entry name" value="PAS_4"/>
    <property type="match status" value="1"/>
</dbReference>
<dbReference type="PROSITE" id="PS50887">
    <property type="entry name" value="GGDEF"/>
    <property type="match status" value="1"/>
</dbReference>
<feature type="domain" description="EAL" evidence="3">
    <location>
        <begin position="450"/>
        <end position="704"/>
    </location>
</feature>
<dbReference type="SUPFAM" id="SSF55785">
    <property type="entry name" value="PYP-like sensor domain (PAS domain)"/>
    <property type="match status" value="2"/>
</dbReference>
<dbReference type="Pfam" id="PF00990">
    <property type="entry name" value="GGDEF"/>
    <property type="match status" value="1"/>
</dbReference>
<dbReference type="PANTHER" id="PTHR44757">
    <property type="entry name" value="DIGUANYLATE CYCLASE DGCP"/>
    <property type="match status" value="1"/>
</dbReference>
<evidence type="ECO:0000259" key="4">
    <source>
        <dbReference type="PROSITE" id="PS50887"/>
    </source>
</evidence>
<dbReference type="Pfam" id="PF13426">
    <property type="entry name" value="PAS_9"/>
    <property type="match status" value="1"/>
</dbReference>
<dbReference type="SMART" id="SM00052">
    <property type="entry name" value="EAL"/>
    <property type="match status" value="1"/>
</dbReference>
<dbReference type="InterPro" id="IPR035919">
    <property type="entry name" value="EAL_sf"/>
</dbReference>
<organism evidence="5 6">
    <name type="scientific">Allochromatium warmingii</name>
    <name type="common">Chromatium warmingii</name>
    <dbReference type="NCBI Taxonomy" id="61595"/>
    <lineage>
        <taxon>Bacteria</taxon>
        <taxon>Pseudomonadati</taxon>
        <taxon>Pseudomonadota</taxon>
        <taxon>Gammaproteobacteria</taxon>
        <taxon>Chromatiales</taxon>
        <taxon>Chromatiaceae</taxon>
        <taxon>Allochromatium</taxon>
    </lineage>
</organism>
<dbReference type="InterPro" id="IPR000160">
    <property type="entry name" value="GGDEF_dom"/>
</dbReference>
<evidence type="ECO:0000259" key="2">
    <source>
        <dbReference type="PROSITE" id="PS50113"/>
    </source>
</evidence>
<dbReference type="EMBL" id="FNOW01000006">
    <property type="protein sequence ID" value="SDX55734.1"/>
    <property type="molecule type" value="Genomic_DNA"/>
</dbReference>
<evidence type="ECO:0000313" key="5">
    <source>
        <dbReference type="EMBL" id="SDX55734.1"/>
    </source>
</evidence>
<keyword evidence="6" id="KW-1185">Reference proteome</keyword>
<gene>
    <name evidence="5" type="ORF">SAMN05421644_10681</name>
</gene>
<dbReference type="CDD" id="cd01949">
    <property type="entry name" value="GGDEF"/>
    <property type="match status" value="1"/>
</dbReference>
<dbReference type="Gene3D" id="3.30.70.270">
    <property type="match status" value="1"/>
</dbReference>
<dbReference type="Pfam" id="PF00563">
    <property type="entry name" value="EAL"/>
    <property type="match status" value="1"/>
</dbReference>
<feature type="domain" description="PAC" evidence="2">
    <location>
        <begin position="100"/>
        <end position="152"/>
    </location>
</feature>
<dbReference type="CDD" id="cd00130">
    <property type="entry name" value="PAS"/>
    <property type="match status" value="1"/>
</dbReference>
<feature type="domain" description="GGDEF" evidence="4">
    <location>
        <begin position="308"/>
        <end position="441"/>
    </location>
</feature>
<dbReference type="PANTHER" id="PTHR44757:SF2">
    <property type="entry name" value="BIOFILM ARCHITECTURE MAINTENANCE PROTEIN MBAA"/>
    <property type="match status" value="1"/>
</dbReference>
<dbReference type="NCBIfam" id="TIGR00229">
    <property type="entry name" value="sensory_box"/>
    <property type="match status" value="2"/>
</dbReference>
<protein>
    <submittedName>
        <fullName evidence="5">PAS domain S-box-containing protein/diguanylate cyclase (GGDEF) domain-containing protein</fullName>
    </submittedName>
</protein>
<evidence type="ECO:0000259" key="3">
    <source>
        <dbReference type="PROSITE" id="PS50883"/>
    </source>
</evidence>
<dbReference type="Gene3D" id="3.30.450.20">
    <property type="entry name" value="PAS domain"/>
    <property type="match status" value="2"/>
</dbReference>
<proteinExistence type="predicted"/>
<evidence type="ECO:0000313" key="6">
    <source>
        <dbReference type="Proteomes" id="UP000198672"/>
    </source>
</evidence>
<dbReference type="InterPro" id="IPR052155">
    <property type="entry name" value="Biofilm_reg_signaling"/>
</dbReference>
<dbReference type="InterPro" id="IPR029787">
    <property type="entry name" value="Nucleotide_cyclase"/>
</dbReference>
<dbReference type="InterPro" id="IPR013656">
    <property type="entry name" value="PAS_4"/>
</dbReference>
<dbReference type="InterPro" id="IPR001633">
    <property type="entry name" value="EAL_dom"/>
</dbReference>
<dbReference type="SMART" id="SM00091">
    <property type="entry name" value="PAS"/>
    <property type="match status" value="2"/>
</dbReference>
<dbReference type="SUPFAM" id="SSF55073">
    <property type="entry name" value="Nucleotide cyclase"/>
    <property type="match status" value="1"/>
</dbReference>
<accession>A0A1H3CQ98</accession>
<sequence length="715" mass="79961">MPLFAAMPNHDPAHSPNLYTHTRTLIGLSAAALVAQLPDRVACVDRGCRLLAANSGFLALRDTTAAVIIGQPIMVIGLAPSLTTLIYRHLSRCLDQGCDMVADWSDTRTAGELRDYEVQLRPYRDAPDGVQGLVIIIRDVTALRESERRRRQLEVVYTATAEGVLITDPDGRVIAVNSAFTHITGYAESEILGQNPSLLNAHWHSRGFFISLWRRLLRNGSWQGEIWNRRKNGEIYRQRLTIRRVLDHRGRPSHFVGLFAERTAAAITDAPSLAEQLIHYDALTKLPNRLLFESRLDHALELARRKETPLALFILDLDHFSHINTSLGYQIGDDLLRTVGLKLRETIRPADTLARLRADQFALLFEEIEDLDETTSIANRLQTLMSAPIWIRGHQLHVSLSMGIAVSTGQREDRRSLMTSAETALRQVKRQGRNGFQRLTSAPHQAAHQQQQYCERLRAALNRSELQLRYRPCMNMSAESLDSVTVALYWESPELGVLTHERIIALADDSGLLPELGDWVLAQACRQLQTWFENGLAIKRLVVEISEAQFTHRDLVRTVAHHIAEYPAVATQLDLEFSEQLLVKYRTQIADVFQGLNELGLGICLGEVGIGWTAPALLQRLPIRTLKIHSSFIAALPNAHHELAVVEALIAMAQSLGLEICADGVRTKEQQYQLLSIGCLKALGELFGEAASADQCESWINPAGIRPMPIVPIEH</sequence>
<reference evidence="6" key="1">
    <citation type="submission" date="2016-10" db="EMBL/GenBank/DDBJ databases">
        <authorList>
            <person name="Varghese N."/>
            <person name="Submissions S."/>
        </authorList>
    </citation>
    <scope>NUCLEOTIDE SEQUENCE [LARGE SCALE GENOMIC DNA]</scope>
    <source>
        <strain evidence="6">DSM 173</strain>
    </source>
</reference>
<dbReference type="Gene3D" id="3.20.20.450">
    <property type="entry name" value="EAL domain"/>
    <property type="match status" value="1"/>
</dbReference>